<dbReference type="PANTHER" id="PTHR11252">
    <property type="entry name" value="POLYRIBONUCLEOTIDE NUCLEOTIDYLTRANSFERASE"/>
    <property type="match status" value="1"/>
</dbReference>
<evidence type="ECO:0000259" key="9">
    <source>
        <dbReference type="PROSITE" id="PS50126"/>
    </source>
</evidence>
<dbReference type="Pfam" id="PF01138">
    <property type="entry name" value="RNase_PH"/>
    <property type="match status" value="2"/>
</dbReference>
<evidence type="ECO:0000256" key="6">
    <source>
        <dbReference type="ARBA" id="ARBA00022842"/>
    </source>
</evidence>
<dbReference type="EMBL" id="AP018248">
    <property type="protein sequence ID" value="BAY97001.1"/>
    <property type="molecule type" value="Genomic_DNA"/>
</dbReference>
<dbReference type="NCBIfam" id="NF008805">
    <property type="entry name" value="PRK11824.1"/>
    <property type="match status" value="1"/>
</dbReference>
<dbReference type="CDD" id="cd11364">
    <property type="entry name" value="RNase_PH_PNPase_2"/>
    <property type="match status" value="1"/>
</dbReference>
<evidence type="ECO:0000256" key="3">
    <source>
        <dbReference type="ARBA" id="ARBA00022679"/>
    </source>
</evidence>
<dbReference type="GO" id="GO:0003723">
    <property type="term" value="F:RNA binding"/>
    <property type="evidence" value="ECO:0007669"/>
    <property type="project" value="UniProtKB-UniRule"/>
</dbReference>
<dbReference type="GO" id="GO:0000287">
    <property type="term" value="F:magnesium ion binding"/>
    <property type="evidence" value="ECO:0007669"/>
    <property type="project" value="UniProtKB-UniRule"/>
</dbReference>
<dbReference type="KEGG" id="ttq:NIES37_09380"/>
<dbReference type="Proteomes" id="UP000218785">
    <property type="component" value="Chromosome"/>
</dbReference>
<evidence type="ECO:0000313" key="10">
    <source>
        <dbReference type="EMBL" id="BAY97001.1"/>
    </source>
</evidence>
<keyword evidence="11" id="KW-1185">Reference proteome</keyword>
<dbReference type="HAMAP" id="MF_01595">
    <property type="entry name" value="PNPase"/>
    <property type="match status" value="1"/>
</dbReference>
<dbReference type="InterPro" id="IPR020568">
    <property type="entry name" value="Ribosomal_Su5_D2-typ_SF"/>
</dbReference>
<dbReference type="Pfam" id="PF03726">
    <property type="entry name" value="PNPase"/>
    <property type="match status" value="1"/>
</dbReference>
<gene>
    <name evidence="8" type="primary">pnp</name>
    <name evidence="10" type="ORF">NIES37_09380</name>
</gene>
<dbReference type="InterPro" id="IPR012340">
    <property type="entry name" value="NA-bd_OB-fold"/>
</dbReference>
<dbReference type="InterPro" id="IPR001247">
    <property type="entry name" value="ExoRNase_PH_dom1"/>
</dbReference>
<dbReference type="InterPro" id="IPR036345">
    <property type="entry name" value="ExoRNase_PH_dom2_sf"/>
</dbReference>
<dbReference type="CDD" id="cd04472">
    <property type="entry name" value="S1_PNPase"/>
    <property type="match status" value="1"/>
</dbReference>
<protein>
    <recommendedName>
        <fullName evidence="8">Polyribonucleotide nucleotidyltransferase</fullName>
        <ecNumber evidence="8">2.7.7.8</ecNumber>
    </recommendedName>
    <alternativeName>
        <fullName evidence="8">Polynucleotide phosphorylase</fullName>
        <shortName evidence="8">PNPase</shortName>
    </alternativeName>
</protein>
<keyword evidence="3 8" id="KW-0808">Transferase</keyword>
<dbReference type="FunFam" id="3.30.1370.10:FF:000001">
    <property type="entry name" value="Polyribonucleotide nucleotidyltransferase"/>
    <property type="match status" value="1"/>
</dbReference>
<dbReference type="GO" id="GO:0005829">
    <property type="term" value="C:cytosol"/>
    <property type="evidence" value="ECO:0007669"/>
    <property type="project" value="TreeGrafter"/>
</dbReference>
<dbReference type="InterPro" id="IPR004088">
    <property type="entry name" value="KH_dom_type_1"/>
</dbReference>
<evidence type="ECO:0000256" key="7">
    <source>
        <dbReference type="ARBA" id="ARBA00022884"/>
    </source>
</evidence>
<keyword evidence="2 8" id="KW-0963">Cytoplasm</keyword>
<sequence>MTEVDKSISFDGRDIRLKVGLLAPQAGGSVLIQSGDTAVLVTATRSQAREGIDFLPLTVDYEERLYAAGRIPGGIMRREGRPPEKTILTSRLIDRPLRPLFPSWLRDDLQIVALTLSMDEQVPPDVLAVTGASIATLIAQIPFNGPMAAVRVGLVGDDFVINPTYAEIEAGDLDLIVAGSPDGVIMVEAGANQLPERDIIEAIDFGYEAVRDLIKAQQDLVAELGLEIVQATAPEVDQTLDKFISDRASEEIKKILAQFELTKPERDAALDVVKENIANAIAELPEEDPVRVATAANSKALGNTFKEITKHFMRRQIIEDNVRVDGRKLDEVRPVSCLVDVLPKRVHGSGLFNRGLTQVLSACTLGTPGDAQNLNDDLQTDQSKRYLHHYNFPPFSVGETKPMRAPGRREIGHGALAERALLPVLPPKEQFPYVIRVVSEVLSSNGSTSMGSVCGSTLALMDAGVPILKPVSGAAMGLIKEGEEVRVLTDIQGIEDFLGDMDFKVAGTDTGITALQMDMKISGLSLDIIAQAVHQAKSARLHILEKMLQTIDTPRTETSPYAPRLLTIKIDPDMIGLVIGPGGKTIKGITEETGAKIDIEDDGTVTISAVDESKAKRARNIIQGMTRKLHEGDVYVGRVTRIIPIGAFVEFLPGKEGMIHISQLADYRVGKVEDEVAVGDEVIVKVREIDNKGRINLTRLGIHPDQAAAAREAAAVNR</sequence>
<proteinExistence type="inferred from homology"/>
<dbReference type="PANTHER" id="PTHR11252:SF0">
    <property type="entry name" value="POLYRIBONUCLEOTIDE NUCLEOTIDYLTRANSFERASE 1, MITOCHONDRIAL"/>
    <property type="match status" value="1"/>
</dbReference>
<dbReference type="NCBIfam" id="TIGR03591">
    <property type="entry name" value="polynuc_phos"/>
    <property type="match status" value="1"/>
</dbReference>
<evidence type="ECO:0000313" key="11">
    <source>
        <dbReference type="Proteomes" id="UP000218785"/>
    </source>
</evidence>
<evidence type="ECO:0000256" key="5">
    <source>
        <dbReference type="ARBA" id="ARBA00022723"/>
    </source>
</evidence>
<dbReference type="Pfam" id="PF03725">
    <property type="entry name" value="RNase_PH_C"/>
    <property type="match status" value="1"/>
</dbReference>
<keyword evidence="4 8" id="KW-0548">Nucleotidyltransferase</keyword>
<organism evidence="10 11">
    <name type="scientific">Tolypothrix tenuis PCC 7101</name>
    <dbReference type="NCBI Taxonomy" id="231146"/>
    <lineage>
        <taxon>Bacteria</taxon>
        <taxon>Bacillati</taxon>
        <taxon>Cyanobacteriota</taxon>
        <taxon>Cyanophyceae</taxon>
        <taxon>Nostocales</taxon>
        <taxon>Tolypothrichaceae</taxon>
        <taxon>Tolypothrix</taxon>
    </lineage>
</organism>
<dbReference type="SMART" id="SM00316">
    <property type="entry name" value="S1"/>
    <property type="match status" value="1"/>
</dbReference>
<keyword evidence="5 8" id="KW-0479">Metal-binding</keyword>
<comment type="catalytic activity">
    <reaction evidence="8">
        <text>RNA(n+1) + phosphate = RNA(n) + a ribonucleoside 5'-diphosphate</text>
        <dbReference type="Rhea" id="RHEA:22096"/>
        <dbReference type="Rhea" id="RHEA-COMP:14527"/>
        <dbReference type="Rhea" id="RHEA-COMP:17342"/>
        <dbReference type="ChEBI" id="CHEBI:43474"/>
        <dbReference type="ChEBI" id="CHEBI:57930"/>
        <dbReference type="ChEBI" id="CHEBI:140395"/>
        <dbReference type="EC" id="2.7.7.8"/>
    </reaction>
</comment>
<evidence type="ECO:0000256" key="1">
    <source>
        <dbReference type="ARBA" id="ARBA00007404"/>
    </source>
</evidence>
<dbReference type="InterPro" id="IPR015848">
    <property type="entry name" value="PNPase_PH_RNA-bd_bac/org-type"/>
</dbReference>
<dbReference type="InterPro" id="IPR015847">
    <property type="entry name" value="ExoRNase_PH_dom2"/>
</dbReference>
<comment type="subcellular location">
    <subcellularLocation>
        <location evidence="8">Cytoplasm</location>
    </subcellularLocation>
</comment>
<dbReference type="InterPro" id="IPR036612">
    <property type="entry name" value="KH_dom_type_1_sf"/>
</dbReference>
<dbReference type="InterPro" id="IPR012162">
    <property type="entry name" value="PNPase"/>
</dbReference>
<comment type="similarity">
    <text evidence="1 8">Belongs to the polyribonucleotide nucleotidyltransferase family.</text>
</comment>
<dbReference type="PROSITE" id="PS50126">
    <property type="entry name" value="S1"/>
    <property type="match status" value="1"/>
</dbReference>
<evidence type="ECO:0000256" key="4">
    <source>
        <dbReference type="ARBA" id="ARBA00022695"/>
    </source>
</evidence>
<dbReference type="SUPFAM" id="SSF54211">
    <property type="entry name" value="Ribosomal protein S5 domain 2-like"/>
    <property type="match status" value="2"/>
</dbReference>
<feature type="binding site" evidence="8">
    <location>
        <position position="496"/>
    </location>
    <ligand>
        <name>Mg(2+)</name>
        <dbReference type="ChEBI" id="CHEBI:18420"/>
    </ligand>
</feature>
<dbReference type="EC" id="2.7.7.8" evidence="8"/>
<dbReference type="InterPro" id="IPR036456">
    <property type="entry name" value="PNPase_PH_RNA-bd_sf"/>
</dbReference>
<dbReference type="CDD" id="cd11363">
    <property type="entry name" value="RNase_PH_PNPase_1"/>
    <property type="match status" value="1"/>
</dbReference>
<dbReference type="GO" id="GO:0004654">
    <property type="term" value="F:polyribonucleotide nucleotidyltransferase activity"/>
    <property type="evidence" value="ECO:0007669"/>
    <property type="project" value="UniProtKB-UniRule"/>
</dbReference>
<dbReference type="Gene3D" id="2.40.50.140">
    <property type="entry name" value="Nucleic acid-binding proteins"/>
    <property type="match status" value="1"/>
</dbReference>
<comment type="function">
    <text evidence="8">Involved in mRNA degradation. Catalyzes the phosphorolysis of single-stranded polyribonucleotides processively in the 3'- to 5'-direction.</text>
</comment>
<dbReference type="GO" id="GO:0006402">
    <property type="term" value="P:mRNA catabolic process"/>
    <property type="evidence" value="ECO:0007669"/>
    <property type="project" value="UniProtKB-UniRule"/>
</dbReference>
<dbReference type="GO" id="GO:0006396">
    <property type="term" value="P:RNA processing"/>
    <property type="evidence" value="ECO:0007669"/>
    <property type="project" value="InterPro"/>
</dbReference>
<keyword evidence="6 8" id="KW-0460">Magnesium</keyword>
<evidence type="ECO:0000256" key="8">
    <source>
        <dbReference type="HAMAP-Rule" id="MF_01595"/>
    </source>
</evidence>
<dbReference type="SUPFAM" id="SSF50249">
    <property type="entry name" value="Nucleic acid-binding proteins"/>
    <property type="match status" value="1"/>
</dbReference>
<dbReference type="CDD" id="cd02393">
    <property type="entry name" value="KH-I_PNPase"/>
    <property type="match status" value="1"/>
</dbReference>
<feature type="binding site" evidence="8">
    <location>
        <position position="502"/>
    </location>
    <ligand>
        <name>Mg(2+)</name>
        <dbReference type="ChEBI" id="CHEBI:18420"/>
    </ligand>
</feature>
<dbReference type="FunFam" id="3.30.230.70:FF:000002">
    <property type="entry name" value="Polyribonucleotide nucleotidyltransferase"/>
    <property type="match status" value="1"/>
</dbReference>
<evidence type="ECO:0000256" key="2">
    <source>
        <dbReference type="ARBA" id="ARBA00022490"/>
    </source>
</evidence>
<accession>A0A1Z4MUA7</accession>
<dbReference type="InterPro" id="IPR003029">
    <property type="entry name" value="S1_domain"/>
</dbReference>
<feature type="domain" description="S1 motif" evidence="9">
    <location>
        <begin position="632"/>
        <end position="700"/>
    </location>
</feature>
<dbReference type="FunFam" id="3.30.230.70:FF:000001">
    <property type="entry name" value="Polyribonucleotide nucleotidyltransferase"/>
    <property type="match status" value="1"/>
</dbReference>
<dbReference type="SMART" id="SM00322">
    <property type="entry name" value="KH"/>
    <property type="match status" value="1"/>
</dbReference>
<dbReference type="Gene3D" id="3.30.230.70">
    <property type="entry name" value="GHMP Kinase, N-terminal domain"/>
    <property type="match status" value="2"/>
</dbReference>
<dbReference type="SUPFAM" id="SSF55666">
    <property type="entry name" value="Ribonuclease PH domain 2-like"/>
    <property type="match status" value="2"/>
</dbReference>
<dbReference type="PIRSF" id="PIRSF005499">
    <property type="entry name" value="PNPase"/>
    <property type="match status" value="1"/>
</dbReference>
<reference evidence="10 11" key="1">
    <citation type="submission" date="2017-06" db="EMBL/GenBank/DDBJ databases">
        <title>Genome sequencing of cyanobaciteial culture collection at National Institute for Environmental Studies (NIES).</title>
        <authorList>
            <person name="Hirose Y."/>
            <person name="Shimura Y."/>
            <person name="Fujisawa T."/>
            <person name="Nakamura Y."/>
            <person name="Kawachi M."/>
        </authorList>
    </citation>
    <scope>NUCLEOTIDE SEQUENCE [LARGE SCALE GENOMIC DNA]</scope>
    <source>
        <strain evidence="10 11">NIES-37</strain>
    </source>
</reference>
<name>A0A1Z4MUA7_9CYAN</name>
<dbReference type="InterPro" id="IPR004087">
    <property type="entry name" value="KH_dom"/>
</dbReference>
<dbReference type="Gene3D" id="3.30.1370.10">
    <property type="entry name" value="K Homology domain, type 1"/>
    <property type="match status" value="1"/>
</dbReference>
<dbReference type="RefSeq" id="WP_096574124.1">
    <property type="nucleotide sequence ID" value="NZ_CAWNJS010000001.1"/>
</dbReference>
<keyword evidence="7 8" id="KW-0694">RNA-binding</keyword>
<dbReference type="SUPFAM" id="SSF54791">
    <property type="entry name" value="Eukaryotic type KH-domain (KH-domain type I)"/>
    <property type="match status" value="1"/>
</dbReference>
<dbReference type="Pfam" id="PF00575">
    <property type="entry name" value="S1"/>
    <property type="match status" value="1"/>
</dbReference>
<dbReference type="InterPro" id="IPR027408">
    <property type="entry name" value="PNPase/RNase_PH_dom_sf"/>
</dbReference>
<dbReference type="GO" id="GO:0000175">
    <property type="term" value="F:3'-5'-RNA exonuclease activity"/>
    <property type="evidence" value="ECO:0007669"/>
    <property type="project" value="TreeGrafter"/>
</dbReference>
<dbReference type="SUPFAM" id="SSF46915">
    <property type="entry name" value="Polynucleotide phosphorylase/guanosine pentaphosphate synthase (PNPase/GPSI), domain 3"/>
    <property type="match status" value="1"/>
</dbReference>
<dbReference type="AlphaFoldDB" id="A0A1Z4MUA7"/>
<dbReference type="Pfam" id="PF00013">
    <property type="entry name" value="KH_1"/>
    <property type="match status" value="1"/>
</dbReference>
<comment type="cofactor">
    <cofactor evidence="8">
        <name>Mg(2+)</name>
        <dbReference type="ChEBI" id="CHEBI:18420"/>
    </cofactor>
</comment>
<dbReference type="PROSITE" id="PS50084">
    <property type="entry name" value="KH_TYPE_1"/>
    <property type="match status" value="1"/>
</dbReference>